<dbReference type="InterPro" id="IPR011990">
    <property type="entry name" value="TPR-like_helical_dom_sf"/>
</dbReference>
<keyword evidence="1" id="KW-0238">DNA-binding</keyword>
<organism evidence="3 4">
    <name type="scientific">Candidatus Faecousia excrementigallinarum</name>
    <dbReference type="NCBI Taxonomy" id="2840806"/>
    <lineage>
        <taxon>Bacteria</taxon>
        <taxon>Bacillati</taxon>
        <taxon>Bacillota</taxon>
        <taxon>Clostridia</taxon>
        <taxon>Eubacteriales</taxon>
        <taxon>Oscillospiraceae</taxon>
        <taxon>Faecousia</taxon>
    </lineage>
</organism>
<dbReference type="SMART" id="SM00530">
    <property type="entry name" value="HTH_XRE"/>
    <property type="match status" value="1"/>
</dbReference>
<evidence type="ECO:0000313" key="4">
    <source>
        <dbReference type="Proteomes" id="UP000886796"/>
    </source>
</evidence>
<name>A0A9D1CMF7_9FIRM</name>
<evidence type="ECO:0000313" key="3">
    <source>
        <dbReference type="EMBL" id="HIQ67249.1"/>
    </source>
</evidence>
<proteinExistence type="predicted"/>
<dbReference type="Gene3D" id="1.10.260.40">
    <property type="entry name" value="lambda repressor-like DNA-binding domains"/>
    <property type="match status" value="1"/>
</dbReference>
<dbReference type="SUPFAM" id="SSF48452">
    <property type="entry name" value="TPR-like"/>
    <property type="match status" value="1"/>
</dbReference>
<reference evidence="3" key="2">
    <citation type="journal article" date="2021" name="PeerJ">
        <title>Extensive microbial diversity within the chicken gut microbiome revealed by metagenomics and culture.</title>
        <authorList>
            <person name="Gilroy R."/>
            <person name="Ravi A."/>
            <person name="Getino M."/>
            <person name="Pursley I."/>
            <person name="Horton D.L."/>
            <person name="Alikhan N.F."/>
            <person name="Baker D."/>
            <person name="Gharbi K."/>
            <person name="Hall N."/>
            <person name="Watson M."/>
            <person name="Adriaenssens E.M."/>
            <person name="Foster-Nyarko E."/>
            <person name="Jarju S."/>
            <person name="Secka A."/>
            <person name="Antonio M."/>
            <person name="Oren A."/>
            <person name="Chaudhuri R.R."/>
            <person name="La Ragione R."/>
            <person name="Hildebrand F."/>
            <person name="Pallen M.J."/>
        </authorList>
    </citation>
    <scope>NUCLEOTIDE SEQUENCE</scope>
    <source>
        <strain evidence="3">13361</strain>
    </source>
</reference>
<dbReference type="GO" id="GO:0003677">
    <property type="term" value="F:DNA binding"/>
    <property type="evidence" value="ECO:0007669"/>
    <property type="project" value="UniProtKB-KW"/>
</dbReference>
<protein>
    <submittedName>
        <fullName evidence="3">Helix-turn-helix domain-containing protein</fullName>
    </submittedName>
</protein>
<dbReference type="InterPro" id="IPR001387">
    <property type="entry name" value="Cro/C1-type_HTH"/>
</dbReference>
<dbReference type="AlphaFoldDB" id="A0A9D1CMF7"/>
<feature type="domain" description="HTH cro/C1-type" evidence="2">
    <location>
        <begin position="7"/>
        <end position="61"/>
    </location>
</feature>
<comment type="caution">
    <text evidence="3">The sequence shown here is derived from an EMBL/GenBank/DDBJ whole genome shotgun (WGS) entry which is preliminary data.</text>
</comment>
<dbReference type="Gene3D" id="1.25.40.10">
    <property type="entry name" value="Tetratricopeptide repeat domain"/>
    <property type="match status" value="1"/>
</dbReference>
<reference evidence="3" key="1">
    <citation type="submission" date="2020-10" db="EMBL/GenBank/DDBJ databases">
        <authorList>
            <person name="Gilroy R."/>
        </authorList>
    </citation>
    <scope>NUCLEOTIDE SEQUENCE</scope>
    <source>
        <strain evidence="3">13361</strain>
    </source>
</reference>
<gene>
    <name evidence="3" type="ORF">IAB74_01900</name>
</gene>
<accession>A0A9D1CMF7</accession>
<dbReference type="Pfam" id="PF01381">
    <property type="entry name" value="HTH_3"/>
    <property type="match status" value="1"/>
</dbReference>
<evidence type="ECO:0000256" key="1">
    <source>
        <dbReference type="ARBA" id="ARBA00023125"/>
    </source>
</evidence>
<evidence type="ECO:0000259" key="2">
    <source>
        <dbReference type="PROSITE" id="PS50943"/>
    </source>
</evidence>
<dbReference type="PANTHER" id="PTHR46558:SF11">
    <property type="entry name" value="HTH-TYPE TRANSCRIPTIONAL REGULATOR XRE"/>
    <property type="match status" value="1"/>
</dbReference>
<dbReference type="CDD" id="cd00093">
    <property type="entry name" value="HTH_XRE"/>
    <property type="match status" value="1"/>
</dbReference>
<dbReference type="Proteomes" id="UP000886796">
    <property type="component" value="Unassembled WGS sequence"/>
</dbReference>
<sequence>MQLHHVIRKYRKEKGLTQEDMASALGVTASAVNKWERGNALPDITLLGPIARLLSISLEELLSFREELTPQEIENLVKEGDRRFSEGAYDEAFSWAREQILQNPDCEPLIHSLALQMDTRRLTGNLEIREEQEAFILRCYERLGKSKEETMRMAGADALYGYYFRRGEFDKAKEALSCLSIQNPERKRKLGELYEKTGEPEKAYQVYEEILLAEHQILSMVLQNLFCMELEKKEWEKAAYYGEKKKELARLFEMGEYEIFAGDLELARELEDRDKTLACMEGMLDNVDSLGSFVHAPLYRHMTFRPMDADFQAMVRKTLLDILESDDFAYMEQDPRWKELAERYGSREKTKEMDI</sequence>
<dbReference type="InterPro" id="IPR010982">
    <property type="entry name" value="Lambda_DNA-bd_dom_sf"/>
</dbReference>
<dbReference type="SUPFAM" id="SSF47413">
    <property type="entry name" value="lambda repressor-like DNA-binding domains"/>
    <property type="match status" value="1"/>
</dbReference>
<dbReference type="PANTHER" id="PTHR46558">
    <property type="entry name" value="TRACRIPTIONAL REGULATORY PROTEIN-RELATED-RELATED"/>
    <property type="match status" value="1"/>
</dbReference>
<dbReference type="EMBL" id="DVFK01000024">
    <property type="protein sequence ID" value="HIQ67249.1"/>
    <property type="molecule type" value="Genomic_DNA"/>
</dbReference>
<dbReference type="PROSITE" id="PS50943">
    <property type="entry name" value="HTH_CROC1"/>
    <property type="match status" value="1"/>
</dbReference>